<dbReference type="EMBL" id="JAVBIB010000023">
    <property type="protein sequence ID" value="MDV2420338.1"/>
    <property type="molecule type" value="Genomic_DNA"/>
</dbReference>
<comment type="caution">
    <text evidence="2">The sequence shown here is derived from an EMBL/GenBank/DDBJ whole genome shotgun (WGS) entry which is preliminary data.</text>
</comment>
<sequence>KQAVKSPKPNKRTNHHKPQKPVLASKKLLQRKIQFPQPDGAKNKETKKLNTITCQPIHLNAAETPNSIQMSTRFTYPTGTHQPANHLKAYWQTNQSTHNHAHKK</sequence>
<evidence type="ECO:0000313" key="2">
    <source>
        <dbReference type="EMBL" id="MDV2420338.1"/>
    </source>
</evidence>
<reference evidence="2" key="1">
    <citation type="submission" date="2023-08" db="EMBL/GenBank/DDBJ databases">
        <title>Genomic characterization of the C. tuberculostearicum species complex, a ubiquitous member of the human skin microbiome.</title>
        <authorList>
            <person name="Ahmed N."/>
            <person name="Deming C."/>
            <person name="Conlan S."/>
            <person name="Segre J."/>
        </authorList>
    </citation>
    <scope>NUCLEOTIDE SEQUENCE</scope>
    <source>
        <strain evidence="2">CTNIH22</strain>
    </source>
</reference>
<proteinExistence type="predicted"/>
<dbReference type="AlphaFoldDB" id="A0AAE4SVE8"/>
<name>A0AAE4SVE8_9CORY</name>
<accession>A0AAE4SVE8</accession>
<dbReference type="Proteomes" id="UP001185706">
    <property type="component" value="Unassembled WGS sequence"/>
</dbReference>
<dbReference type="RefSeq" id="WP_316993860.1">
    <property type="nucleotide sequence ID" value="NZ_JAVBIB010000023.1"/>
</dbReference>
<protein>
    <submittedName>
        <fullName evidence="2">Uncharacterized protein</fullName>
    </submittedName>
</protein>
<feature type="non-terminal residue" evidence="2">
    <location>
        <position position="1"/>
    </location>
</feature>
<feature type="compositionally biased region" description="Basic residues" evidence="1">
    <location>
        <begin position="8"/>
        <end position="19"/>
    </location>
</feature>
<feature type="region of interest" description="Disordered" evidence="1">
    <location>
        <begin position="1"/>
        <end position="26"/>
    </location>
</feature>
<organism evidence="2 3">
    <name type="scientific">Corynebacterium tuberculostearicum</name>
    <dbReference type="NCBI Taxonomy" id="38304"/>
    <lineage>
        <taxon>Bacteria</taxon>
        <taxon>Bacillati</taxon>
        <taxon>Actinomycetota</taxon>
        <taxon>Actinomycetes</taxon>
        <taxon>Mycobacteriales</taxon>
        <taxon>Corynebacteriaceae</taxon>
        <taxon>Corynebacterium</taxon>
    </lineage>
</organism>
<gene>
    <name evidence="2" type="ORF">RAE03_11255</name>
</gene>
<evidence type="ECO:0000256" key="1">
    <source>
        <dbReference type="SAM" id="MobiDB-lite"/>
    </source>
</evidence>
<evidence type="ECO:0000313" key="3">
    <source>
        <dbReference type="Proteomes" id="UP001185706"/>
    </source>
</evidence>